<evidence type="ECO:0000313" key="2">
    <source>
        <dbReference type="Proteomes" id="UP000000254"/>
    </source>
</evidence>
<sequence length="411" mass="46679">MISNTYLKIAGLILIVLVTLSMISVSASLVLADEEQERKGEDENITVRFNLTIPFSEALDLAYTVRNVSYPMFEWGQAQNITLANMLLKHGDYLLEKAINMSSTNETKATILALAAAAIYSRAPIVAYPVLGKTIRSNLGENHTLTNNTVLAVIGKAKEIKDLVSEAKNISEQFNVTPLRIVDFIVADATGKINTSLQLLKMNYTGRALSYAVRAYHEYIRAYAWVIKSVFIEKLNLGETQRITEKIIVRKVDRKVMEKLIEHMPGWIKSKIMEKLRKGVIKDIEDLRKHIRLMVETYKERFNNMTANYITKTVVLVIITGSKLPGPQGQAIREWRLKHRLNNMWSLYSYIRTIVKNVQNETNATGINLLKQVLNQLEINIENDTGVHVNLTHILNMVITIHIMHHGHGHH</sequence>
<organism evidence="1 2">
    <name type="scientific">Staphylothermus marinus (strain ATCC 43588 / DSM 3639 / JCM 9404 / F1)</name>
    <dbReference type="NCBI Taxonomy" id="399550"/>
    <lineage>
        <taxon>Archaea</taxon>
        <taxon>Thermoproteota</taxon>
        <taxon>Thermoprotei</taxon>
        <taxon>Desulfurococcales</taxon>
        <taxon>Desulfurococcaceae</taxon>
        <taxon>Staphylothermus</taxon>
    </lineage>
</organism>
<dbReference type="HOGENOM" id="CLU_054696_0_0_2"/>
<dbReference type="STRING" id="399550.Smar_0431"/>
<dbReference type="AlphaFoldDB" id="A3DLN2"/>
<keyword evidence="2" id="KW-1185">Reference proteome</keyword>
<protein>
    <submittedName>
        <fullName evidence="1">Uncharacterized protein</fullName>
    </submittedName>
</protein>
<reference evidence="1 2" key="2">
    <citation type="journal article" date="2009" name="Stand. Genomic Sci.">
        <title>Complete genome sequence of Staphylothermus marinus Stetter and Fiala 1986 type strain F1.</title>
        <authorList>
            <person name="Anderson I.J."/>
            <person name="Sun H."/>
            <person name="Lapidus A."/>
            <person name="Copeland A."/>
            <person name="Glavina Del Rio T."/>
            <person name="Tice H."/>
            <person name="Dalin E."/>
            <person name="Lucas S."/>
            <person name="Barry K."/>
            <person name="Land M."/>
            <person name="Richardson P."/>
            <person name="Huber H."/>
            <person name="Kyrpides N.C."/>
        </authorList>
    </citation>
    <scope>NUCLEOTIDE SEQUENCE [LARGE SCALE GENOMIC DNA]</scope>
    <source>
        <strain evidence="2">ATCC 43588 / DSM 3639 / JCM 9404 / F1</strain>
    </source>
</reference>
<dbReference type="KEGG" id="smr:Smar_0431"/>
<dbReference type="Proteomes" id="UP000000254">
    <property type="component" value="Chromosome"/>
</dbReference>
<dbReference type="eggNOG" id="arCOG08868">
    <property type="taxonomic scope" value="Archaea"/>
</dbReference>
<name>A3DLN2_STAMF</name>
<reference evidence="2" key="1">
    <citation type="journal article" date="2009" name="BMC Genomics">
        <title>The complete genome sequence of Staphylothermus marinus reveals differences in sulfur metabolism among heterotrophic Crenarchaeota.</title>
        <authorList>
            <person name="Anderson I.J."/>
            <person name="Dharmarajan L."/>
            <person name="Rodriguez J."/>
            <person name="Hooper S."/>
            <person name="Porat I."/>
            <person name="Ulrich L.E."/>
            <person name="Elkins J.G."/>
            <person name="Mavromatis K."/>
            <person name="Sun H."/>
            <person name="Land M."/>
            <person name="Lapidus A."/>
            <person name="Lucas S."/>
            <person name="Barry K."/>
            <person name="Huber H."/>
            <person name="Zhulin I.B."/>
            <person name="Whitman W.B."/>
            <person name="Mukhopadhyay B."/>
            <person name="Woese C."/>
            <person name="Bristow J."/>
            <person name="Kyrpides N."/>
        </authorList>
    </citation>
    <scope>NUCLEOTIDE SEQUENCE [LARGE SCALE GENOMIC DNA]</scope>
    <source>
        <strain evidence="2">ATCC 43588 / DSM 3639 / JCM 9404 / F1</strain>
    </source>
</reference>
<dbReference type="OrthoDB" id="19057at2157"/>
<dbReference type="EMBL" id="CP000575">
    <property type="protein sequence ID" value="ABN69542.1"/>
    <property type="molecule type" value="Genomic_DNA"/>
</dbReference>
<evidence type="ECO:0000313" key="1">
    <source>
        <dbReference type="EMBL" id="ABN69542.1"/>
    </source>
</evidence>
<gene>
    <name evidence="1" type="ordered locus">Smar_0431</name>
</gene>
<dbReference type="GeneID" id="4907563"/>
<proteinExistence type="predicted"/>
<accession>A3DLN2</accession>
<dbReference type="RefSeq" id="WP_011838733.1">
    <property type="nucleotide sequence ID" value="NC_009033.1"/>
</dbReference>